<evidence type="ECO:0000313" key="10">
    <source>
        <dbReference type="EMBL" id="CAG2199636.1"/>
    </source>
</evidence>
<feature type="compositionally biased region" description="Polar residues" evidence="7">
    <location>
        <begin position="639"/>
        <end position="668"/>
    </location>
</feature>
<protein>
    <recommendedName>
        <fullName evidence="9">Ig-like domain-containing protein</fullName>
    </recommendedName>
</protein>
<feature type="compositionally biased region" description="Low complexity" evidence="7">
    <location>
        <begin position="449"/>
        <end position="459"/>
    </location>
</feature>
<feature type="transmembrane region" description="Helical" evidence="8">
    <location>
        <begin position="474"/>
        <end position="496"/>
    </location>
</feature>
<evidence type="ECO:0000256" key="2">
    <source>
        <dbReference type="ARBA" id="ARBA00022729"/>
    </source>
</evidence>
<keyword evidence="6" id="KW-0325">Glycoprotein</keyword>
<feature type="compositionally biased region" description="Basic and acidic residues" evidence="7">
    <location>
        <begin position="550"/>
        <end position="572"/>
    </location>
</feature>
<evidence type="ECO:0000256" key="3">
    <source>
        <dbReference type="ARBA" id="ARBA00022737"/>
    </source>
</evidence>
<dbReference type="Proteomes" id="UP000683360">
    <property type="component" value="Unassembled WGS sequence"/>
</dbReference>
<feature type="region of interest" description="Disordered" evidence="7">
    <location>
        <begin position="550"/>
        <end position="577"/>
    </location>
</feature>
<evidence type="ECO:0000256" key="4">
    <source>
        <dbReference type="ARBA" id="ARBA00023136"/>
    </source>
</evidence>
<dbReference type="Gene3D" id="2.60.40.10">
    <property type="entry name" value="Immunoglobulins"/>
    <property type="match status" value="1"/>
</dbReference>
<keyword evidence="11" id="KW-1185">Reference proteome</keyword>
<dbReference type="SMART" id="SM00409">
    <property type="entry name" value="IG"/>
    <property type="match status" value="1"/>
</dbReference>
<evidence type="ECO:0000313" key="11">
    <source>
        <dbReference type="Proteomes" id="UP000683360"/>
    </source>
</evidence>
<dbReference type="InterPro" id="IPR003598">
    <property type="entry name" value="Ig_sub2"/>
</dbReference>
<feature type="compositionally biased region" description="Basic and acidic residues" evidence="7">
    <location>
        <begin position="703"/>
        <end position="730"/>
    </location>
</feature>
<keyword evidence="8" id="KW-1133">Transmembrane helix</keyword>
<dbReference type="InterPro" id="IPR003599">
    <property type="entry name" value="Ig_sub"/>
</dbReference>
<dbReference type="OrthoDB" id="10039395at2759"/>
<reference evidence="10" key="1">
    <citation type="submission" date="2021-03" db="EMBL/GenBank/DDBJ databases">
        <authorList>
            <person name="Bekaert M."/>
        </authorList>
    </citation>
    <scope>NUCLEOTIDE SEQUENCE</scope>
</reference>
<dbReference type="InterPro" id="IPR036179">
    <property type="entry name" value="Ig-like_dom_sf"/>
</dbReference>
<accession>A0A8S3QV10</accession>
<dbReference type="InterPro" id="IPR007110">
    <property type="entry name" value="Ig-like_dom"/>
</dbReference>
<dbReference type="InterPro" id="IPR013783">
    <property type="entry name" value="Ig-like_fold"/>
</dbReference>
<feature type="domain" description="Ig-like" evidence="9">
    <location>
        <begin position="354"/>
        <end position="435"/>
    </location>
</feature>
<feature type="region of interest" description="Disordered" evidence="7">
    <location>
        <begin position="444"/>
        <end position="468"/>
    </location>
</feature>
<feature type="region of interest" description="Disordered" evidence="7">
    <location>
        <begin position="186"/>
        <end position="245"/>
    </location>
</feature>
<dbReference type="GO" id="GO:0007157">
    <property type="term" value="P:heterophilic cell-cell adhesion via plasma membrane cell adhesion molecules"/>
    <property type="evidence" value="ECO:0007669"/>
    <property type="project" value="TreeGrafter"/>
</dbReference>
<dbReference type="CDD" id="cd00096">
    <property type="entry name" value="Ig"/>
    <property type="match status" value="1"/>
</dbReference>
<dbReference type="GO" id="GO:0007156">
    <property type="term" value="P:homophilic cell adhesion via plasma membrane adhesion molecules"/>
    <property type="evidence" value="ECO:0007669"/>
    <property type="project" value="TreeGrafter"/>
</dbReference>
<dbReference type="Pfam" id="PF13927">
    <property type="entry name" value="Ig_3"/>
    <property type="match status" value="1"/>
</dbReference>
<feature type="compositionally biased region" description="Polar residues" evidence="7">
    <location>
        <begin position="680"/>
        <end position="702"/>
    </location>
</feature>
<feature type="compositionally biased region" description="Polar residues" evidence="7">
    <location>
        <begin position="234"/>
        <end position="245"/>
    </location>
</feature>
<feature type="compositionally biased region" description="Low complexity" evidence="7">
    <location>
        <begin position="193"/>
        <end position="208"/>
    </location>
</feature>
<dbReference type="PANTHER" id="PTHR23277">
    <property type="entry name" value="NECTIN-RELATED"/>
    <property type="match status" value="1"/>
</dbReference>
<dbReference type="PANTHER" id="PTHR23277:SF108">
    <property type="entry name" value="FASCICLIN-3"/>
    <property type="match status" value="1"/>
</dbReference>
<keyword evidence="3" id="KW-0677">Repeat</keyword>
<keyword evidence="4 8" id="KW-0472">Membrane</keyword>
<evidence type="ECO:0000256" key="7">
    <source>
        <dbReference type="SAM" id="MobiDB-lite"/>
    </source>
</evidence>
<dbReference type="PROSITE" id="PS50835">
    <property type="entry name" value="IG_LIKE"/>
    <property type="match status" value="1"/>
</dbReference>
<keyword evidence="5" id="KW-1015">Disulfide bond</keyword>
<evidence type="ECO:0000256" key="6">
    <source>
        <dbReference type="ARBA" id="ARBA00023180"/>
    </source>
</evidence>
<comment type="subcellular location">
    <subcellularLocation>
        <location evidence="1">Membrane</location>
    </subcellularLocation>
</comment>
<dbReference type="GO" id="GO:0005912">
    <property type="term" value="C:adherens junction"/>
    <property type="evidence" value="ECO:0007669"/>
    <property type="project" value="TreeGrafter"/>
</dbReference>
<feature type="region of interest" description="Disordered" evidence="7">
    <location>
        <begin position="606"/>
        <end position="730"/>
    </location>
</feature>
<dbReference type="GO" id="GO:0016020">
    <property type="term" value="C:membrane"/>
    <property type="evidence" value="ECO:0007669"/>
    <property type="project" value="UniProtKB-SubCell"/>
</dbReference>
<evidence type="ECO:0000256" key="8">
    <source>
        <dbReference type="SAM" id="Phobius"/>
    </source>
</evidence>
<dbReference type="SMART" id="SM00408">
    <property type="entry name" value="IGc2"/>
    <property type="match status" value="1"/>
</dbReference>
<keyword evidence="2" id="KW-0732">Signal</keyword>
<evidence type="ECO:0000256" key="5">
    <source>
        <dbReference type="ARBA" id="ARBA00023157"/>
    </source>
</evidence>
<dbReference type="EMBL" id="CAJPWZ010000722">
    <property type="protein sequence ID" value="CAG2199636.1"/>
    <property type="molecule type" value="Genomic_DNA"/>
</dbReference>
<comment type="caution">
    <text evidence="10">The sequence shown here is derived from an EMBL/GenBank/DDBJ whole genome shotgun (WGS) entry which is preliminary data.</text>
</comment>
<feature type="compositionally biased region" description="Polar residues" evidence="7">
    <location>
        <begin position="514"/>
        <end position="525"/>
    </location>
</feature>
<dbReference type="AlphaFoldDB" id="A0A8S3QV10"/>
<proteinExistence type="predicted"/>
<dbReference type="InterPro" id="IPR051427">
    <property type="entry name" value="Nectin/Nectin-like"/>
</dbReference>
<gene>
    <name evidence="10" type="ORF">MEDL_14352</name>
</gene>
<name>A0A8S3QV10_MYTED</name>
<organism evidence="10 11">
    <name type="scientific">Mytilus edulis</name>
    <name type="common">Blue mussel</name>
    <dbReference type="NCBI Taxonomy" id="6550"/>
    <lineage>
        <taxon>Eukaryota</taxon>
        <taxon>Metazoa</taxon>
        <taxon>Spiralia</taxon>
        <taxon>Lophotrochozoa</taxon>
        <taxon>Mollusca</taxon>
        <taxon>Bivalvia</taxon>
        <taxon>Autobranchia</taxon>
        <taxon>Pteriomorphia</taxon>
        <taxon>Mytilida</taxon>
        <taxon>Mytiloidea</taxon>
        <taxon>Mytilidae</taxon>
        <taxon>Mytilinae</taxon>
        <taxon>Mytilus</taxon>
    </lineage>
</organism>
<keyword evidence="8" id="KW-0812">Transmembrane</keyword>
<dbReference type="SUPFAM" id="SSF48726">
    <property type="entry name" value="Immunoglobulin"/>
    <property type="match status" value="1"/>
</dbReference>
<evidence type="ECO:0000259" key="9">
    <source>
        <dbReference type="PROSITE" id="PS50835"/>
    </source>
</evidence>
<feature type="region of interest" description="Disordered" evidence="7">
    <location>
        <begin position="506"/>
        <end position="525"/>
    </location>
</feature>
<sequence>MPIMIYKAFIIQIILNYEAFTREVHMTNVSEILGTDGIKLRCLYTKDPADQVSGINFLAENDSTETFVNIAESSVFSPYTKLLPYGVYLFGSANITKLSDSQSEVVLTFNDLKCKHERNYKCTLSVHQAAPTDSAPMDIFVRVPPSTPDKVEILSTLIDVSTTADTPRVYISTSFETESVTTFIPSKSKGDYSSTPTESETFSPSTSSETERLHTSTQSGKKNATDKTLLGSDKNPTTSPQNFGSTIVDNILTSTTNLIYNTSSGNEPTTVSPIIVEGKKCYNNTPSIDYNATTTEIVEIPGNCSYYRTSYLTFHVSAEDNMAVIRCDVNSPLAEKDMYLDSEPLEVKYNVRMPTVTKHPNKQIYIVSVDTSITLTCKSDGNPKPIYHWYKDNHDDNISTAGNFTLRNINTTDSGIYTCNVSNTINGLTYTDVASMEVNILNEADKTTTESTSTGSSSGANDINENSSGNVGPVIGGVLGAAVSIIVIIVITYCVFKSRKKTSETLLQSESESFDVSESKSNAESMTGNTDFIAMENGTNKTQTVNNGHEVVREHNEENLRTQKEGEQKKNESNSSLQPAVYADMNEATKLQNKQQNTETMELAVKQHEGSTVESQEGINDEAGDRSHIENEDDEHLDTSNISSQQNRNSYTELSNQTSQTGCYNTQASEEDENRKVATVSPTIHSSDICQDNEQTNQNCHSQSKEGYENIIDKDQSDTLEDDNSHRTAL</sequence>
<evidence type="ECO:0000256" key="1">
    <source>
        <dbReference type="ARBA" id="ARBA00004370"/>
    </source>
</evidence>